<dbReference type="Gene3D" id="3.40.50.720">
    <property type="entry name" value="NAD(P)-binding Rossmann-like Domain"/>
    <property type="match status" value="1"/>
</dbReference>
<feature type="active site" description="Glycyl thioester intermediate" evidence="10">
    <location>
        <position position="212"/>
    </location>
</feature>
<dbReference type="AlphaFoldDB" id="A0A7S2T6A7"/>
<evidence type="ECO:0000256" key="11">
    <source>
        <dbReference type="RuleBase" id="RU368009"/>
    </source>
</evidence>
<dbReference type="GO" id="GO:0005524">
    <property type="term" value="F:ATP binding"/>
    <property type="evidence" value="ECO:0007669"/>
    <property type="project" value="UniProtKB-UniRule"/>
</dbReference>
<sequence length="429" mass="47398">MDPSYSYEKERWDVLGRLFRRDGMLVGPGFEPSEAILPFLREDCRVLVIGAGGLGCELLKDLALLAFGNIEVIDMDTIDVSNLNRQFLFRMKDVGKPKAVVAAERIQERIEGVKVVPHFGRIEDKSPEFYKGFHIIVLGLDSVEARSWINETVCGFLEYDDDGQLDLSTIKPLVDGGTEGFKGHARVILPGITPCFACTMWLFPPQVKFPLCTLAETPRTPVHCIEYAHLIQWPKENEIVEFDVDNVEHLQWCHKNAVKRAEQFGIGGVTFSLVQGVVKNIIPAIASTNAIVAAACATEVLKTVTMCCAGMDNYMMYMGAEGIYTHTVKYEKDAECPVCSSGISLTISESKTLAELIDVVSAHASVKGNISAPSISCGSMNLYMHGPLEEATRPNLQRKVKDLIMTNKATLAINDKKLPRTLRLNLTIA</sequence>
<dbReference type="PANTHER" id="PTHR10953:SF6">
    <property type="entry name" value="NEDD8-ACTIVATING ENZYME E1 CATALYTIC SUBUNIT"/>
    <property type="match status" value="1"/>
</dbReference>
<dbReference type="Pfam" id="PF00899">
    <property type="entry name" value="ThiF"/>
    <property type="match status" value="1"/>
</dbReference>
<dbReference type="GO" id="GO:0005737">
    <property type="term" value="C:cytoplasm"/>
    <property type="evidence" value="ECO:0007669"/>
    <property type="project" value="TreeGrafter"/>
</dbReference>
<dbReference type="EC" id="6.2.1.64" evidence="8 11"/>
<evidence type="ECO:0000256" key="5">
    <source>
        <dbReference type="ARBA" id="ARBA00022741"/>
    </source>
</evidence>
<keyword evidence="5 11" id="KW-0547">Nucleotide-binding</keyword>
<dbReference type="InterPro" id="IPR023318">
    <property type="entry name" value="Ub_act_enz_dom_a_sf"/>
</dbReference>
<comment type="function">
    <text evidence="11">Catalytic subunit of the dimeric E1 enzyme, which activates NEDD8.</text>
</comment>
<name>A0A7S2T6A7_9CHLO</name>
<dbReference type="FunFam" id="1.10.10.520:FF:000001">
    <property type="entry name" value="NEDD8-activating enzyme E1 catalytic subunit"/>
    <property type="match status" value="1"/>
</dbReference>
<feature type="domain" description="E2 binding" evidence="12">
    <location>
        <begin position="345"/>
        <end position="429"/>
    </location>
</feature>
<evidence type="ECO:0000256" key="6">
    <source>
        <dbReference type="ARBA" id="ARBA00022786"/>
    </source>
</evidence>
<dbReference type="FunFam" id="3.50.50.80:FF:000002">
    <property type="entry name" value="SUMO-activating enzyme subunit 2"/>
    <property type="match status" value="1"/>
</dbReference>
<evidence type="ECO:0000256" key="10">
    <source>
        <dbReference type="PROSITE-ProRule" id="PRU10132"/>
    </source>
</evidence>
<dbReference type="PANTHER" id="PTHR10953">
    <property type="entry name" value="UBIQUITIN-ACTIVATING ENZYME E1"/>
    <property type="match status" value="1"/>
</dbReference>
<comment type="similarity">
    <text evidence="2 11">Belongs to the ubiquitin-activating E1 family. UBA3 subfamily.</text>
</comment>
<evidence type="ECO:0000256" key="2">
    <source>
        <dbReference type="ARBA" id="ARBA00006310"/>
    </source>
</evidence>
<dbReference type="EMBL" id="HBHL01013731">
    <property type="protein sequence ID" value="CAD9720166.1"/>
    <property type="molecule type" value="Transcribed_RNA"/>
</dbReference>
<dbReference type="InterPro" id="IPR000594">
    <property type="entry name" value="ThiF_NAD_FAD-bd"/>
</dbReference>
<dbReference type="PROSITE" id="PS00865">
    <property type="entry name" value="UBIQUITIN_ACTIVAT_2"/>
    <property type="match status" value="1"/>
</dbReference>
<dbReference type="InterPro" id="IPR014929">
    <property type="entry name" value="E2-binding"/>
</dbReference>
<dbReference type="InterPro" id="IPR045886">
    <property type="entry name" value="ThiF/MoeB/HesA"/>
</dbReference>
<dbReference type="Gene3D" id="1.10.10.520">
    <property type="entry name" value="Ubiquitin activating enzymes (Uba3). Chain: B, domain 2"/>
    <property type="match status" value="1"/>
</dbReference>
<dbReference type="SMART" id="SM01181">
    <property type="entry name" value="E2_bind"/>
    <property type="match status" value="1"/>
</dbReference>
<accession>A0A7S2T6A7</accession>
<dbReference type="InterPro" id="IPR035985">
    <property type="entry name" value="Ubiquitin-activating_enz"/>
</dbReference>
<dbReference type="CDD" id="cd01488">
    <property type="entry name" value="Uba3_RUB"/>
    <property type="match status" value="1"/>
</dbReference>
<evidence type="ECO:0000256" key="1">
    <source>
        <dbReference type="ARBA" id="ARBA00005032"/>
    </source>
</evidence>
<proteinExistence type="inferred from homology"/>
<dbReference type="InterPro" id="IPR030468">
    <property type="entry name" value="Uba3_N"/>
</dbReference>
<dbReference type="Gene3D" id="3.10.290.20">
    <property type="entry name" value="Ubiquitin-like 2 activating enzyme e1b. Chain: B, domain 3"/>
    <property type="match status" value="1"/>
</dbReference>
<keyword evidence="6 11" id="KW-0833">Ubl conjugation pathway</keyword>
<comment type="pathway">
    <text evidence="1 11">Protein modification; protein neddylation.</text>
</comment>
<evidence type="ECO:0000256" key="3">
    <source>
        <dbReference type="ARBA" id="ARBA00015203"/>
    </source>
</evidence>
<evidence type="ECO:0000256" key="8">
    <source>
        <dbReference type="ARBA" id="ARBA00023624"/>
    </source>
</evidence>
<dbReference type="GO" id="GO:0019781">
    <property type="term" value="F:NEDD8 activating enzyme activity"/>
    <property type="evidence" value="ECO:0007669"/>
    <property type="project" value="UniProtKB-UniRule"/>
</dbReference>
<evidence type="ECO:0000256" key="9">
    <source>
        <dbReference type="ARBA" id="ARBA00024626"/>
    </source>
</evidence>
<reference evidence="13" key="1">
    <citation type="submission" date="2021-01" db="EMBL/GenBank/DDBJ databases">
        <authorList>
            <person name="Corre E."/>
            <person name="Pelletier E."/>
            <person name="Niang G."/>
            <person name="Scheremetjew M."/>
            <person name="Finn R."/>
            <person name="Kale V."/>
            <person name="Holt S."/>
            <person name="Cochrane G."/>
            <person name="Meng A."/>
            <person name="Brown T."/>
            <person name="Cohen L."/>
        </authorList>
    </citation>
    <scope>NUCLEOTIDE SEQUENCE</scope>
    <source>
        <strain evidence="13">CCMP1205</strain>
    </source>
</reference>
<organism evidence="13">
    <name type="scientific">Chloropicon primus</name>
    <dbReference type="NCBI Taxonomy" id="1764295"/>
    <lineage>
        <taxon>Eukaryota</taxon>
        <taxon>Viridiplantae</taxon>
        <taxon>Chlorophyta</taxon>
        <taxon>Chloropicophyceae</taxon>
        <taxon>Chloropicales</taxon>
        <taxon>Chloropicaceae</taxon>
        <taxon>Chloropicon</taxon>
    </lineage>
</organism>
<dbReference type="GO" id="GO:0045116">
    <property type="term" value="P:protein neddylation"/>
    <property type="evidence" value="ECO:0007669"/>
    <property type="project" value="UniProtKB-UniRule"/>
</dbReference>
<keyword evidence="4 11" id="KW-0436">Ligase</keyword>
<evidence type="ECO:0000313" key="13">
    <source>
        <dbReference type="EMBL" id="CAD9720166.1"/>
    </source>
</evidence>
<evidence type="ECO:0000256" key="7">
    <source>
        <dbReference type="ARBA" id="ARBA00022840"/>
    </source>
</evidence>
<dbReference type="Pfam" id="PF08825">
    <property type="entry name" value="E2_bind"/>
    <property type="match status" value="1"/>
</dbReference>
<evidence type="ECO:0000256" key="4">
    <source>
        <dbReference type="ARBA" id="ARBA00022598"/>
    </source>
</evidence>
<dbReference type="GO" id="GO:0005634">
    <property type="term" value="C:nucleus"/>
    <property type="evidence" value="ECO:0007669"/>
    <property type="project" value="TreeGrafter"/>
</dbReference>
<comment type="catalytic activity">
    <reaction evidence="9 11">
        <text>ATP + [NEDD8 protein] + [E1 NEDD8-activating enzyme]-L-cysteine = AMP + diphosphate + [E1 NEDD8-activating enzyme]-S-[NEDD8 protein]-yl-L-cysteine.</text>
        <dbReference type="EC" id="6.2.1.64"/>
    </reaction>
</comment>
<dbReference type="SUPFAM" id="SSF69572">
    <property type="entry name" value="Activating enzymes of the ubiquitin-like proteins"/>
    <property type="match status" value="1"/>
</dbReference>
<protein>
    <recommendedName>
        <fullName evidence="3 11">NEDD8-activating enzyme E1 catalytic subunit</fullName>
        <ecNumber evidence="8 11">6.2.1.64</ecNumber>
    </recommendedName>
</protein>
<evidence type="ECO:0000259" key="12">
    <source>
        <dbReference type="SMART" id="SM01181"/>
    </source>
</evidence>
<keyword evidence="7 11" id="KW-0067">ATP-binding</keyword>
<dbReference type="UniPathway" id="UPA00885"/>
<dbReference type="InterPro" id="IPR033127">
    <property type="entry name" value="UBQ-activ_enz_E1_Cys_AS"/>
</dbReference>
<gene>
    <name evidence="13" type="ORF">CPRI1469_LOCUS9032</name>
</gene>